<name>A0A7Z0GKP0_9MICC</name>
<dbReference type="EMBL" id="JACCFY010000001">
    <property type="protein sequence ID" value="NYJ77774.1"/>
    <property type="molecule type" value="Genomic_DNA"/>
</dbReference>
<evidence type="ECO:0000313" key="3">
    <source>
        <dbReference type="EMBL" id="NYJ77774.1"/>
    </source>
</evidence>
<dbReference type="GO" id="GO:0002161">
    <property type="term" value="F:aminoacyl-tRNA deacylase activity"/>
    <property type="evidence" value="ECO:0007669"/>
    <property type="project" value="InterPro"/>
</dbReference>
<dbReference type="AlphaFoldDB" id="A0A7Z0GKP0"/>
<accession>A0A7Z0GKP0</accession>
<dbReference type="InterPro" id="IPR007214">
    <property type="entry name" value="YbaK/aa-tRNA-synth-assoc-dom"/>
</dbReference>
<dbReference type="Pfam" id="PF04073">
    <property type="entry name" value="tRNA_edit"/>
    <property type="match status" value="1"/>
</dbReference>
<comment type="caution">
    <text evidence="3">The sequence shown here is derived from an EMBL/GenBank/DDBJ whole genome shotgun (WGS) entry which is preliminary data.</text>
</comment>
<evidence type="ECO:0000259" key="2">
    <source>
        <dbReference type="Pfam" id="PF04073"/>
    </source>
</evidence>
<evidence type="ECO:0000256" key="1">
    <source>
        <dbReference type="SAM" id="MobiDB-lite"/>
    </source>
</evidence>
<dbReference type="CDD" id="cd04333">
    <property type="entry name" value="ProX_deacylase"/>
    <property type="match status" value="1"/>
</dbReference>
<dbReference type="Gene3D" id="3.90.960.10">
    <property type="entry name" value="YbaK/aminoacyl-tRNA synthetase-associated domain"/>
    <property type="match status" value="1"/>
</dbReference>
<feature type="region of interest" description="Disordered" evidence="1">
    <location>
        <begin position="163"/>
        <end position="182"/>
    </location>
</feature>
<proteinExistence type="predicted"/>
<dbReference type="Proteomes" id="UP000535437">
    <property type="component" value="Unassembled WGS sequence"/>
</dbReference>
<dbReference type="PANTHER" id="PTHR30411">
    <property type="entry name" value="CYTOPLASMIC PROTEIN"/>
    <property type="match status" value="1"/>
</dbReference>
<protein>
    <submittedName>
        <fullName evidence="3">Prolyl-tRNA editing enzyme YbaK/EbsC (Cys-tRNA(Pro) deacylase)</fullName>
    </submittedName>
</protein>
<reference evidence="3 4" key="1">
    <citation type="submission" date="2020-07" db="EMBL/GenBank/DDBJ databases">
        <title>Sequencing the genomes of 1000 actinobacteria strains.</title>
        <authorList>
            <person name="Klenk H.-P."/>
        </authorList>
    </citation>
    <scope>NUCLEOTIDE SEQUENCE [LARGE SCALE GENOMIC DNA]</scope>
    <source>
        <strain evidence="3 4">DSM 15475</strain>
    </source>
</reference>
<feature type="domain" description="YbaK/aminoacyl-tRNA synthetase-associated" evidence="2">
    <location>
        <begin position="45"/>
        <end position="161"/>
    </location>
</feature>
<sequence length="182" mass="18504">MADTSPHGVTATAATMPSHPAVEKVAVELRRLGIEPEVRWLDGAATTAQSAAEALGIGVGQIANSLIFLLDDAPVLVLTSGAHRVDTAWLGAQLGGTIGRASKDVVKQATGQTIGGVAPVGHPSPVRTYVDTALAAHDEVWAAAGHPRTVFRTSFAELVRLTGGTSSPVEPEAADAESGEGA</sequence>
<dbReference type="InterPro" id="IPR036754">
    <property type="entry name" value="YbaK/aa-tRNA-synt-asso_dom_sf"/>
</dbReference>
<evidence type="ECO:0000313" key="4">
    <source>
        <dbReference type="Proteomes" id="UP000535437"/>
    </source>
</evidence>
<gene>
    <name evidence="3" type="ORF">HNR09_001185</name>
</gene>
<keyword evidence="4" id="KW-1185">Reference proteome</keyword>
<organism evidence="3 4">
    <name type="scientific">Nesterenkonia xinjiangensis</name>
    <dbReference type="NCBI Taxonomy" id="225327"/>
    <lineage>
        <taxon>Bacteria</taxon>
        <taxon>Bacillati</taxon>
        <taxon>Actinomycetota</taxon>
        <taxon>Actinomycetes</taxon>
        <taxon>Micrococcales</taxon>
        <taxon>Micrococcaceae</taxon>
        <taxon>Nesterenkonia</taxon>
    </lineage>
</organism>
<dbReference type="SUPFAM" id="SSF55826">
    <property type="entry name" value="YbaK/ProRS associated domain"/>
    <property type="match status" value="1"/>
</dbReference>
<dbReference type="PANTHER" id="PTHR30411:SF1">
    <property type="entry name" value="CYTOPLASMIC PROTEIN"/>
    <property type="match status" value="1"/>
</dbReference>
<feature type="compositionally biased region" description="Acidic residues" evidence="1">
    <location>
        <begin position="172"/>
        <end position="182"/>
    </location>
</feature>